<sequence length="343" mass="37748">MHTEVAVLKLSPSQAESLHHHAVQLARAGGPQCAGIRERAEAHAHVLRDMLDSEQRAVVDGYASNRITLLVVEGMLEVGDGVPEARPSLEALKMDLDCLVLASRSQLLLNLAGNRAFAYDLDYNEMVRLVGNFKGGGQHKIPEEPAPEDVEVSSHSGLALGAHTEPPHYCSFQATERHSPAPSTLILTARWNPLQEPTQVIPITPVLKALGEPVVDALTRKHYQFTRPNSYVPGDEDGRHVSIVDYNNHGDFAFRFSAYRFSACDGVPENSRRAIDALQAGITNAERLQVTLDSSKAILINNTKALHCRDIIKDNRRILVRLFGYNRFSTAIVQSTDPMLVKA</sequence>
<dbReference type="InterPro" id="IPR042098">
    <property type="entry name" value="TauD-like_sf"/>
</dbReference>
<evidence type="ECO:0000313" key="3">
    <source>
        <dbReference type="Proteomes" id="UP000268313"/>
    </source>
</evidence>
<dbReference type="OrthoDB" id="6994365at2"/>
<proteinExistence type="predicted"/>
<accession>A0A3A8K769</accession>
<dbReference type="SUPFAM" id="SSF51197">
    <property type="entry name" value="Clavaminate synthase-like"/>
    <property type="match status" value="1"/>
</dbReference>
<evidence type="ECO:0000256" key="1">
    <source>
        <dbReference type="ARBA" id="ARBA00023002"/>
    </source>
</evidence>
<reference evidence="3" key="1">
    <citation type="submission" date="2018-09" db="EMBL/GenBank/DDBJ databases">
        <authorList>
            <person name="Livingstone P.G."/>
            <person name="Whitworth D.E."/>
        </authorList>
    </citation>
    <scope>NUCLEOTIDE SEQUENCE [LARGE SCALE GENOMIC DNA]</scope>
    <source>
        <strain evidence="3">CA043D</strain>
    </source>
</reference>
<name>A0A3A8K769_9BACT</name>
<protein>
    <recommendedName>
        <fullName evidence="4">TauD/TfdA-like domain-containing protein</fullName>
    </recommendedName>
</protein>
<dbReference type="Gene3D" id="3.60.130.10">
    <property type="entry name" value="Clavaminate synthase-like"/>
    <property type="match status" value="1"/>
</dbReference>
<comment type="caution">
    <text evidence="2">The sequence shown here is derived from an EMBL/GenBank/DDBJ whole genome shotgun (WGS) entry which is preliminary data.</text>
</comment>
<gene>
    <name evidence="2" type="ORF">D7X32_15030</name>
</gene>
<organism evidence="2 3">
    <name type="scientific">Corallococcus carmarthensis</name>
    <dbReference type="NCBI Taxonomy" id="2316728"/>
    <lineage>
        <taxon>Bacteria</taxon>
        <taxon>Pseudomonadati</taxon>
        <taxon>Myxococcota</taxon>
        <taxon>Myxococcia</taxon>
        <taxon>Myxococcales</taxon>
        <taxon>Cystobacterineae</taxon>
        <taxon>Myxococcaceae</taxon>
        <taxon>Corallococcus</taxon>
    </lineage>
</organism>
<evidence type="ECO:0000313" key="2">
    <source>
        <dbReference type="EMBL" id="RKH03137.1"/>
    </source>
</evidence>
<dbReference type="RefSeq" id="WP_120603231.1">
    <property type="nucleotide sequence ID" value="NZ_RAWE01000045.1"/>
</dbReference>
<dbReference type="Proteomes" id="UP000268313">
    <property type="component" value="Unassembled WGS sequence"/>
</dbReference>
<dbReference type="AlphaFoldDB" id="A0A3A8K769"/>
<keyword evidence="3" id="KW-1185">Reference proteome</keyword>
<keyword evidence="1" id="KW-0560">Oxidoreductase</keyword>
<dbReference type="EMBL" id="RAWE01000045">
    <property type="protein sequence ID" value="RKH03137.1"/>
    <property type="molecule type" value="Genomic_DNA"/>
</dbReference>
<dbReference type="GO" id="GO:0016706">
    <property type="term" value="F:2-oxoglutarate-dependent dioxygenase activity"/>
    <property type="evidence" value="ECO:0007669"/>
    <property type="project" value="UniProtKB-ARBA"/>
</dbReference>
<evidence type="ECO:0008006" key="4">
    <source>
        <dbReference type="Google" id="ProtNLM"/>
    </source>
</evidence>